<feature type="compositionally biased region" description="Basic residues" evidence="7">
    <location>
        <begin position="232"/>
        <end position="241"/>
    </location>
</feature>
<evidence type="ECO:0000256" key="3">
    <source>
        <dbReference type="ARBA" id="ARBA00022737"/>
    </source>
</evidence>
<dbReference type="InterPro" id="IPR035979">
    <property type="entry name" value="RBD_domain_sf"/>
</dbReference>
<evidence type="ECO:0000256" key="4">
    <source>
        <dbReference type="ARBA" id="ARBA00022884"/>
    </source>
</evidence>
<reference evidence="9 10" key="1">
    <citation type="submission" date="2020-07" db="EMBL/GenBank/DDBJ databases">
        <title>Comparative genomics of pyrophilous fungi reveals a link between fire events and developmental genes.</title>
        <authorList>
            <consortium name="DOE Joint Genome Institute"/>
            <person name="Steindorff A.S."/>
            <person name="Carver A."/>
            <person name="Calhoun S."/>
            <person name="Stillman K."/>
            <person name="Liu H."/>
            <person name="Lipzen A."/>
            <person name="Pangilinan J."/>
            <person name="Labutti K."/>
            <person name="Bruns T.D."/>
            <person name="Grigoriev I.V."/>
        </authorList>
    </citation>
    <scope>NUCLEOTIDE SEQUENCE [LARGE SCALE GENOMIC DNA]</scope>
    <source>
        <strain evidence="9 10">CBS 144469</strain>
    </source>
</reference>
<evidence type="ECO:0000256" key="1">
    <source>
        <dbReference type="ARBA" id="ARBA00004123"/>
    </source>
</evidence>
<dbReference type="Gene3D" id="3.30.70.330">
    <property type="match status" value="1"/>
</dbReference>
<evidence type="ECO:0000256" key="6">
    <source>
        <dbReference type="PROSITE-ProRule" id="PRU00176"/>
    </source>
</evidence>
<comment type="subcellular location">
    <subcellularLocation>
        <location evidence="1">Nucleus</location>
    </subcellularLocation>
</comment>
<dbReference type="PANTHER" id="PTHR23003">
    <property type="entry name" value="RNA RECOGNITION MOTIF RRM DOMAIN CONTAINING PROTEIN"/>
    <property type="match status" value="1"/>
</dbReference>
<evidence type="ECO:0000256" key="2">
    <source>
        <dbReference type="ARBA" id="ARBA00022664"/>
    </source>
</evidence>
<dbReference type="Pfam" id="PF00076">
    <property type="entry name" value="RRM_1"/>
    <property type="match status" value="1"/>
</dbReference>
<feature type="region of interest" description="Disordered" evidence="7">
    <location>
        <begin position="213"/>
        <end position="241"/>
    </location>
</feature>
<dbReference type="InterPro" id="IPR000504">
    <property type="entry name" value="RRM_dom"/>
</dbReference>
<dbReference type="AlphaFoldDB" id="A0A8H6IDX2"/>
<name>A0A8H6IDX2_9AGAR</name>
<dbReference type="SUPFAM" id="SSF54928">
    <property type="entry name" value="RNA-binding domain, RBD"/>
    <property type="match status" value="1"/>
</dbReference>
<dbReference type="GO" id="GO:0005634">
    <property type="term" value="C:nucleus"/>
    <property type="evidence" value="ECO:0007669"/>
    <property type="project" value="UniProtKB-SubCell"/>
</dbReference>
<dbReference type="GO" id="GO:0003729">
    <property type="term" value="F:mRNA binding"/>
    <property type="evidence" value="ECO:0007669"/>
    <property type="project" value="TreeGrafter"/>
</dbReference>
<accession>A0A8H6IDX2</accession>
<comment type="caution">
    <text evidence="9">The sequence shown here is derived from an EMBL/GenBank/DDBJ whole genome shotgun (WGS) entry which is preliminary data.</text>
</comment>
<keyword evidence="3" id="KW-0677">Repeat</keyword>
<dbReference type="InterPro" id="IPR012677">
    <property type="entry name" value="Nucleotide-bd_a/b_plait_sf"/>
</dbReference>
<dbReference type="PANTHER" id="PTHR23003:SF62">
    <property type="entry name" value="SERINE_ARGININE (SR)-TYPE SHUTTLING MRNA BINDING PROTEIN NPL3"/>
    <property type="match status" value="1"/>
</dbReference>
<evidence type="ECO:0000313" key="10">
    <source>
        <dbReference type="Proteomes" id="UP000521943"/>
    </source>
</evidence>
<keyword evidence="4 6" id="KW-0694">RNA-binding</keyword>
<keyword evidence="2" id="KW-0507">mRNA processing</keyword>
<organism evidence="9 10">
    <name type="scientific">Ephemerocybe angulata</name>
    <dbReference type="NCBI Taxonomy" id="980116"/>
    <lineage>
        <taxon>Eukaryota</taxon>
        <taxon>Fungi</taxon>
        <taxon>Dikarya</taxon>
        <taxon>Basidiomycota</taxon>
        <taxon>Agaricomycotina</taxon>
        <taxon>Agaricomycetes</taxon>
        <taxon>Agaricomycetidae</taxon>
        <taxon>Agaricales</taxon>
        <taxon>Agaricineae</taxon>
        <taxon>Psathyrellaceae</taxon>
        <taxon>Ephemerocybe</taxon>
    </lineage>
</organism>
<dbReference type="GO" id="GO:0006397">
    <property type="term" value="P:mRNA processing"/>
    <property type="evidence" value="ECO:0007669"/>
    <property type="project" value="UniProtKB-KW"/>
</dbReference>
<keyword evidence="10" id="KW-1185">Reference proteome</keyword>
<keyword evidence="5" id="KW-0539">Nucleus</keyword>
<proteinExistence type="predicted"/>
<dbReference type="CDD" id="cd00590">
    <property type="entry name" value="RRM_SF"/>
    <property type="match status" value="1"/>
</dbReference>
<evidence type="ECO:0000259" key="8">
    <source>
        <dbReference type="PROSITE" id="PS50102"/>
    </source>
</evidence>
<dbReference type="PROSITE" id="PS50102">
    <property type="entry name" value="RRM"/>
    <property type="match status" value="1"/>
</dbReference>
<dbReference type="GO" id="GO:0005737">
    <property type="term" value="C:cytoplasm"/>
    <property type="evidence" value="ECO:0007669"/>
    <property type="project" value="TreeGrafter"/>
</dbReference>
<dbReference type="EMBL" id="JACGCI010000007">
    <property type="protein sequence ID" value="KAF6762674.1"/>
    <property type="molecule type" value="Genomic_DNA"/>
</dbReference>
<sequence length="241" mass="26896">MIFSFLKYIFSSKAKPAKKGSLNIVPVTNKLGKKGVFRDRKVLLFEVTEAFRKNKRQASATKKHLRTLKVRTAPHAQQFPASTIIWVGNLLPGVTEADLKELFGTYGNIVEVKTHSSAVQGAADRKATPDIMSNPEGKTFFASVRFSEPREAHDAIEHGDELEIEGDPLIVTFNPSDLPETKRACIRNAQKTQVLTPIQRHTGNGLRRKGLEVEVGQQPKKEEPVKVQAPRRSARINQRHG</sequence>
<dbReference type="SMART" id="SM00360">
    <property type="entry name" value="RRM"/>
    <property type="match status" value="1"/>
</dbReference>
<dbReference type="OrthoDB" id="4726at2759"/>
<protein>
    <recommendedName>
        <fullName evidence="8">RRM domain-containing protein</fullName>
    </recommendedName>
</protein>
<evidence type="ECO:0000313" key="9">
    <source>
        <dbReference type="EMBL" id="KAF6762674.1"/>
    </source>
</evidence>
<gene>
    <name evidence="9" type="ORF">DFP72DRAFT_1060927</name>
</gene>
<feature type="domain" description="RRM" evidence="8">
    <location>
        <begin position="83"/>
        <end position="176"/>
    </location>
</feature>
<evidence type="ECO:0000256" key="7">
    <source>
        <dbReference type="SAM" id="MobiDB-lite"/>
    </source>
</evidence>
<evidence type="ECO:0000256" key="5">
    <source>
        <dbReference type="ARBA" id="ARBA00023242"/>
    </source>
</evidence>
<dbReference type="Proteomes" id="UP000521943">
    <property type="component" value="Unassembled WGS sequence"/>
</dbReference>
<dbReference type="InterPro" id="IPR050374">
    <property type="entry name" value="RRT5_SRSF_SR"/>
</dbReference>